<evidence type="ECO:0000256" key="1">
    <source>
        <dbReference type="SAM" id="MobiDB-lite"/>
    </source>
</evidence>
<organism evidence="4 5">
    <name type="scientific">Favolaschia claudopus</name>
    <dbReference type="NCBI Taxonomy" id="2862362"/>
    <lineage>
        <taxon>Eukaryota</taxon>
        <taxon>Fungi</taxon>
        <taxon>Dikarya</taxon>
        <taxon>Basidiomycota</taxon>
        <taxon>Agaricomycotina</taxon>
        <taxon>Agaricomycetes</taxon>
        <taxon>Agaricomycetidae</taxon>
        <taxon>Agaricales</taxon>
        <taxon>Marasmiineae</taxon>
        <taxon>Mycenaceae</taxon>
        <taxon>Favolaschia</taxon>
    </lineage>
</organism>
<gene>
    <name evidence="4" type="ORF">R3P38DRAFT_910323</name>
</gene>
<protein>
    <recommendedName>
        <fullName evidence="3">DUF6534 domain-containing protein</fullName>
    </recommendedName>
</protein>
<dbReference type="InterPro" id="IPR045339">
    <property type="entry name" value="DUF6534"/>
</dbReference>
<reference evidence="4 5" key="1">
    <citation type="journal article" date="2024" name="J Genomics">
        <title>Draft genome sequencing and assembly of Favolaschia claudopus CIRM-BRFM 2984 isolated from oak limbs.</title>
        <authorList>
            <person name="Navarro D."/>
            <person name="Drula E."/>
            <person name="Chaduli D."/>
            <person name="Cazenave R."/>
            <person name="Ahrendt S."/>
            <person name="Wang J."/>
            <person name="Lipzen A."/>
            <person name="Daum C."/>
            <person name="Barry K."/>
            <person name="Grigoriev I.V."/>
            <person name="Favel A."/>
            <person name="Rosso M.N."/>
            <person name="Martin F."/>
        </authorList>
    </citation>
    <scope>NUCLEOTIDE SEQUENCE [LARGE SCALE GENOMIC DNA]</scope>
    <source>
        <strain evidence="4 5">CIRM-BRFM 2984</strain>
    </source>
</reference>
<feature type="transmembrane region" description="Helical" evidence="2">
    <location>
        <begin position="190"/>
        <end position="216"/>
    </location>
</feature>
<evidence type="ECO:0000313" key="5">
    <source>
        <dbReference type="Proteomes" id="UP001362999"/>
    </source>
</evidence>
<evidence type="ECO:0000259" key="3">
    <source>
        <dbReference type="Pfam" id="PF20152"/>
    </source>
</evidence>
<keyword evidence="2" id="KW-1133">Transmembrane helix</keyword>
<keyword evidence="2" id="KW-0812">Transmembrane</keyword>
<evidence type="ECO:0000313" key="4">
    <source>
        <dbReference type="EMBL" id="KAK6966486.1"/>
    </source>
</evidence>
<feature type="transmembrane region" description="Helical" evidence="2">
    <location>
        <begin position="91"/>
        <end position="109"/>
    </location>
</feature>
<dbReference type="PANTHER" id="PTHR40465:SF1">
    <property type="entry name" value="DUF6534 DOMAIN-CONTAINING PROTEIN"/>
    <property type="match status" value="1"/>
</dbReference>
<feature type="domain" description="DUF6534" evidence="3">
    <location>
        <begin position="164"/>
        <end position="256"/>
    </location>
</feature>
<sequence length="339" mass="37569">MSDDVKFILGPWLVGTSLELVLMGVLATQFVNYFLWYPDDKISLRVAVVGLAVLNLLKSMLSFSDVWILLIENFGNLEANLASSVTAWWNTANPLMIALLNFYVQCYFCSRLWAISKRWYVVAPIFILFVFAIVSVVLVTYFIATANFPRVTNWFAAHMASVFAGDVVLTITTAIFLLKTKKNVLPQTVGLINALVRLTFQTAFPAALFAMFNLIFSQLGNGVGRIVFLGYVEIAFNQPLPKLYAISMMWTLNGRRTIYMKSGGLSGSSNDTPTSGGRTGGRSRRGNGGDVELGRIEVITQTETTRHVDVSNMMFDAKRTNVQFAGEDQKIQVGTNSTT</sequence>
<evidence type="ECO:0000256" key="2">
    <source>
        <dbReference type="SAM" id="Phobius"/>
    </source>
</evidence>
<keyword evidence="5" id="KW-1185">Reference proteome</keyword>
<accession>A0AAV9YZN1</accession>
<comment type="caution">
    <text evidence="4">The sequence shown here is derived from an EMBL/GenBank/DDBJ whole genome shotgun (WGS) entry which is preliminary data.</text>
</comment>
<dbReference type="EMBL" id="JAWWNJ010000269">
    <property type="protein sequence ID" value="KAK6966486.1"/>
    <property type="molecule type" value="Genomic_DNA"/>
</dbReference>
<keyword evidence="2" id="KW-0472">Membrane</keyword>
<dbReference type="Proteomes" id="UP001362999">
    <property type="component" value="Unassembled WGS sequence"/>
</dbReference>
<feature type="transmembrane region" description="Helical" evidence="2">
    <location>
        <begin position="121"/>
        <end position="143"/>
    </location>
</feature>
<dbReference type="Pfam" id="PF20152">
    <property type="entry name" value="DUF6534"/>
    <property type="match status" value="1"/>
</dbReference>
<dbReference type="PANTHER" id="PTHR40465">
    <property type="entry name" value="CHROMOSOME 1, WHOLE GENOME SHOTGUN SEQUENCE"/>
    <property type="match status" value="1"/>
</dbReference>
<dbReference type="AlphaFoldDB" id="A0AAV9YZN1"/>
<feature type="transmembrane region" description="Helical" evidence="2">
    <location>
        <begin position="12"/>
        <end position="35"/>
    </location>
</feature>
<name>A0AAV9YZN1_9AGAR</name>
<feature type="transmembrane region" description="Helical" evidence="2">
    <location>
        <begin position="155"/>
        <end position="178"/>
    </location>
</feature>
<feature type="region of interest" description="Disordered" evidence="1">
    <location>
        <begin position="263"/>
        <end position="290"/>
    </location>
</feature>
<feature type="transmembrane region" description="Helical" evidence="2">
    <location>
        <begin position="47"/>
        <end position="71"/>
    </location>
</feature>
<proteinExistence type="predicted"/>